<dbReference type="EMBL" id="CP042304">
    <property type="protein sequence ID" value="QDZ10594.1"/>
    <property type="molecule type" value="Genomic_DNA"/>
</dbReference>
<name>A0A5B8LSG2_9HYPH</name>
<gene>
    <name evidence="3" type="ORF">FPZ08_07415</name>
</gene>
<feature type="chain" id="PRO_5022916526" description="DUF2125 domain-containing protein" evidence="2">
    <location>
        <begin position="33"/>
        <end position="216"/>
    </location>
</feature>
<feature type="region of interest" description="Disordered" evidence="1">
    <location>
        <begin position="195"/>
        <end position="216"/>
    </location>
</feature>
<dbReference type="AlphaFoldDB" id="A0A5B8LSG2"/>
<accession>A0A5B8LSG2</accession>
<proteinExistence type="predicted"/>
<sequence>MTPFSTTSRQRLAILATACLMSVALPAGSAWAQKVKDKGTTPPATSAMATESEITVDIPSIDAVDSNVDEATLRAIFSGELVDNADALAGLTATSITIPKITLSATTTLDGETNEATVTFSDLVLSDISDGTAASVSLATMSMDAGDNGSGEFGPLSASGFNIGGVLGLYGLVDAGGQTELETIYTDFSFEGGSFESPKSVAPWAPPAPPNSRRAR</sequence>
<evidence type="ECO:0000313" key="4">
    <source>
        <dbReference type="Proteomes" id="UP000315364"/>
    </source>
</evidence>
<keyword evidence="2" id="KW-0732">Signal</keyword>
<evidence type="ECO:0000256" key="2">
    <source>
        <dbReference type="SAM" id="SignalP"/>
    </source>
</evidence>
<dbReference type="Proteomes" id="UP000315364">
    <property type="component" value="Chromosome"/>
</dbReference>
<protein>
    <recommendedName>
        <fullName evidence="5">DUF2125 domain-containing protein</fullName>
    </recommendedName>
</protein>
<reference evidence="3 4" key="1">
    <citation type="submission" date="2019-07" db="EMBL/GenBank/DDBJ databases">
        <title>Full genome sequence of Devosia sp. Gsoil 520.</title>
        <authorList>
            <person name="Im W.-T."/>
        </authorList>
    </citation>
    <scope>NUCLEOTIDE SEQUENCE [LARGE SCALE GENOMIC DNA]</scope>
    <source>
        <strain evidence="3 4">Gsoil 520</strain>
    </source>
</reference>
<organism evidence="3 4">
    <name type="scientific">Devosia ginsengisoli</name>
    <dbReference type="NCBI Taxonomy" id="400770"/>
    <lineage>
        <taxon>Bacteria</taxon>
        <taxon>Pseudomonadati</taxon>
        <taxon>Pseudomonadota</taxon>
        <taxon>Alphaproteobacteria</taxon>
        <taxon>Hyphomicrobiales</taxon>
        <taxon>Devosiaceae</taxon>
        <taxon>Devosia</taxon>
    </lineage>
</organism>
<keyword evidence="4" id="KW-1185">Reference proteome</keyword>
<dbReference type="KEGG" id="dea:FPZ08_07415"/>
<dbReference type="OrthoDB" id="8145316at2"/>
<evidence type="ECO:0008006" key="5">
    <source>
        <dbReference type="Google" id="ProtNLM"/>
    </source>
</evidence>
<feature type="signal peptide" evidence="2">
    <location>
        <begin position="1"/>
        <end position="32"/>
    </location>
</feature>
<evidence type="ECO:0000313" key="3">
    <source>
        <dbReference type="EMBL" id="QDZ10594.1"/>
    </source>
</evidence>
<evidence type="ECO:0000256" key="1">
    <source>
        <dbReference type="SAM" id="MobiDB-lite"/>
    </source>
</evidence>
<dbReference type="RefSeq" id="WP_146289381.1">
    <property type="nucleotide sequence ID" value="NZ_CP042304.1"/>
</dbReference>